<dbReference type="GO" id="GO:0016226">
    <property type="term" value="P:iron-sulfur cluster assembly"/>
    <property type="evidence" value="ECO:0007669"/>
    <property type="project" value="InterPro"/>
</dbReference>
<dbReference type="PANTHER" id="PTHR13166">
    <property type="entry name" value="PROTEIN C6ORF149"/>
    <property type="match status" value="1"/>
</dbReference>
<comment type="similarity">
    <text evidence="1">Belongs to the complex I LYR family.</text>
</comment>
<evidence type="ECO:0000313" key="4">
    <source>
        <dbReference type="Proteomes" id="UP000735302"/>
    </source>
</evidence>
<accession>A0AAV3ZNK5</accession>
<dbReference type="InterPro" id="IPR008011">
    <property type="entry name" value="Complex1_LYR_dom"/>
</dbReference>
<dbReference type="Proteomes" id="UP000735302">
    <property type="component" value="Unassembled WGS sequence"/>
</dbReference>
<proteinExistence type="inferred from homology"/>
<dbReference type="AlphaFoldDB" id="A0AAV3ZNK5"/>
<dbReference type="PANTHER" id="PTHR13166:SF7">
    <property type="entry name" value="LYR MOTIF-CONTAINING PROTEIN 4"/>
    <property type="match status" value="1"/>
</dbReference>
<organism evidence="3 4">
    <name type="scientific">Plakobranchus ocellatus</name>
    <dbReference type="NCBI Taxonomy" id="259542"/>
    <lineage>
        <taxon>Eukaryota</taxon>
        <taxon>Metazoa</taxon>
        <taxon>Spiralia</taxon>
        <taxon>Lophotrochozoa</taxon>
        <taxon>Mollusca</taxon>
        <taxon>Gastropoda</taxon>
        <taxon>Heterobranchia</taxon>
        <taxon>Euthyneura</taxon>
        <taxon>Panpulmonata</taxon>
        <taxon>Sacoglossa</taxon>
        <taxon>Placobranchoidea</taxon>
        <taxon>Plakobranchidae</taxon>
        <taxon>Plakobranchus</taxon>
    </lineage>
</organism>
<dbReference type="GO" id="GO:0005739">
    <property type="term" value="C:mitochondrion"/>
    <property type="evidence" value="ECO:0007669"/>
    <property type="project" value="TreeGrafter"/>
</dbReference>
<dbReference type="InterPro" id="IPR051522">
    <property type="entry name" value="ISC_assembly_LYR"/>
</dbReference>
<dbReference type="CDD" id="cd20264">
    <property type="entry name" value="Complex1_LYR_LYRM4"/>
    <property type="match status" value="1"/>
</dbReference>
<feature type="domain" description="Complex 1 LYR protein" evidence="2">
    <location>
        <begin position="8"/>
        <end position="65"/>
    </location>
</feature>
<comment type="caution">
    <text evidence="3">The sequence shown here is derived from an EMBL/GenBank/DDBJ whole genome shotgun (WGS) entry which is preliminary data.</text>
</comment>
<name>A0AAV3ZNK5_9GAST</name>
<sequence length="89" mass="10122">MAASMRTSVLSLYKQLLKESGKLSDYNFRAYAIRRTKDAFKENKNITDSKQIQSLIQKAQENLEVLKRQAIVSQLYGSTKIVIESPKPA</sequence>
<protein>
    <submittedName>
        <fullName evidence="3">Lyr motif-containing protein 4</fullName>
    </submittedName>
</protein>
<dbReference type="EMBL" id="BLXT01002786">
    <property type="protein sequence ID" value="GFN97515.1"/>
    <property type="molecule type" value="Genomic_DNA"/>
</dbReference>
<dbReference type="Pfam" id="PF05347">
    <property type="entry name" value="Complex1_LYR"/>
    <property type="match status" value="1"/>
</dbReference>
<evidence type="ECO:0000259" key="2">
    <source>
        <dbReference type="Pfam" id="PF05347"/>
    </source>
</evidence>
<evidence type="ECO:0000313" key="3">
    <source>
        <dbReference type="EMBL" id="GFN97515.1"/>
    </source>
</evidence>
<reference evidence="3 4" key="1">
    <citation type="journal article" date="2021" name="Elife">
        <title>Chloroplast acquisition without the gene transfer in kleptoplastic sea slugs, Plakobranchus ocellatus.</title>
        <authorList>
            <person name="Maeda T."/>
            <person name="Takahashi S."/>
            <person name="Yoshida T."/>
            <person name="Shimamura S."/>
            <person name="Takaki Y."/>
            <person name="Nagai Y."/>
            <person name="Toyoda A."/>
            <person name="Suzuki Y."/>
            <person name="Arimoto A."/>
            <person name="Ishii H."/>
            <person name="Satoh N."/>
            <person name="Nishiyama T."/>
            <person name="Hasebe M."/>
            <person name="Maruyama T."/>
            <person name="Minagawa J."/>
            <person name="Obokata J."/>
            <person name="Shigenobu S."/>
        </authorList>
    </citation>
    <scope>NUCLEOTIDE SEQUENCE [LARGE SCALE GENOMIC DNA]</scope>
</reference>
<gene>
    <name evidence="3" type="ORF">PoB_002402100</name>
</gene>
<keyword evidence="4" id="KW-1185">Reference proteome</keyword>
<dbReference type="InterPro" id="IPR045297">
    <property type="entry name" value="Complex1_LYR_LYRM4"/>
</dbReference>
<evidence type="ECO:0000256" key="1">
    <source>
        <dbReference type="ARBA" id="ARBA00009508"/>
    </source>
</evidence>
<dbReference type="GO" id="GO:1990221">
    <property type="term" value="C:L-cysteine desulfurase complex"/>
    <property type="evidence" value="ECO:0007669"/>
    <property type="project" value="TreeGrafter"/>
</dbReference>